<keyword evidence="1" id="KW-0805">Transcription regulation</keyword>
<dbReference type="InterPro" id="IPR036390">
    <property type="entry name" value="WH_DNA-bd_sf"/>
</dbReference>
<dbReference type="Pfam" id="PF12802">
    <property type="entry name" value="MarR_2"/>
    <property type="match status" value="1"/>
</dbReference>
<comment type="caution">
    <text evidence="5">The sequence shown here is derived from an EMBL/GenBank/DDBJ whole genome shotgun (WGS) entry which is preliminary data.</text>
</comment>
<dbReference type="PANTHER" id="PTHR38465:SF2">
    <property type="entry name" value="HTH-TYPE TRANSCRIPTIONAL REGULATOR MMPR5"/>
    <property type="match status" value="1"/>
</dbReference>
<dbReference type="CDD" id="cd00090">
    <property type="entry name" value="HTH_ARSR"/>
    <property type="match status" value="1"/>
</dbReference>
<feature type="domain" description="HTH marR-type" evidence="4">
    <location>
        <begin position="22"/>
        <end position="73"/>
    </location>
</feature>
<dbReference type="InterPro" id="IPR011991">
    <property type="entry name" value="ArsR-like_HTH"/>
</dbReference>
<reference evidence="5 6" key="1">
    <citation type="submission" date="2020-10" db="EMBL/GenBank/DDBJ databases">
        <title>Myceligenerans pegani sp. nov., an endophytic actinomycete isolated from Peganum harmala L. in Xinjiang, China.</title>
        <authorList>
            <person name="Xin L."/>
        </authorList>
    </citation>
    <scope>NUCLEOTIDE SEQUENCE [LARGE SCALE GENOMIC DNA]</scope>
    <source>
        <strain evidence="5 6">TRM65318</strain>
    </source>
</reference>
<evidence type="ECO:0000313" key="5">
    <source>
        <dbReference type="EMBL" id="MBE1876592.1"/>
    </source>
</evidence>
<dbReference type="EMBL" id="JADAQT010000088">
    <property type="protein sequence ID" value="MBE1876592.1"/>
    <property type="molecule type" value="Genomic_DNA"/>
</dbReference>
<protein>
    <submittedName>
        <fullName evidence="5">MarR family transcriptional regulator</fullName>
    </submittedName>
</protein>
<keyword evidence="6" id="KW-1185">Reference proteome</keyword>
<organism evidence="5 6">
    <name type="scientific">Myceligenerans pegani</name>
    <dbReference type="NCBI Taxonomy" id="2776917"/>
    <lineage>
        <taxon>Bacteria</taxon>
        <taxon>Bacillati</taxon>
        <taxon>Actinomycetota</taxon>
        <taxon>Actinomycetes</taxon>
        <taxon>Micrococcales</taxon>
        <taxon>Promicromonosporaceae</taxon>
        <taxon>Myceligenerans</taxon>
    </lineage>
</organism>
<sequence length="147" mass="16368">MADHADRFIERFAGVLARSGWPRMSARMFASLMTAPDGTLTATDLADRLGVGPSAISNGAKMLRTLGLVDTTRRSDRQLVYEVRPDAWVEATISQDDNLRALEVVLTEGARNADDERATARLLETADFFAFLRTQLPALVEQWRSQR</sequence>
<evidence type="ECO:0000256" key="2">
    <source>
        <dbReference type="ARBA" id="ARBA00023125"/>
    </source>
</evidence>
<name>A0ABR9N0Q6_9MICO</name>
<dbReference type="RefSeq" id="WP_192863161.1">
    <property type="nucleotide sequence ID" value="NZ_JADAQT010000088.1"/>
</dbReference>
<keyword evidence="3" id="KW-0804">Transcription</keyword>
<evidence type="ECO:0000256" key="3">
    <source>
        <dbReference type="ARBA" id="ARBA00023163"/>
    </source>
</evidence>
<evidence type="ECO:0000256" key="1">
    <source>
        <dbReference type="ARBA" id="ARBA00023015"/>
    </source>
</evidence>
<dbReference type="InterPro" id="IPR036388">
    <property type="entry name" value="WH-like_DNA-bd_sf"/>
</dbReference>
<dbReference type="Proteomes" id="UP000625527">
    <property type="component" value="Unassembled WGS sequence"/>
</dbReference>
<evidence type="ECO:0000259" key="4">
    <source>
        <dbReference type="Pfam" id="PF12802"/>
    </source>
</evidence>
<dbReference type="InterPro" id="IPR000835">
    <property type="entry name" value="HTH_MarR-typ"/>
</dbReference>
<proteinExistence type="predicted"/>
<dbReference type="PANTHER" id="PTHR38465">
    <property type="entry name" value="HTH-TYPE TRANSCRIPTIONAL REGULATOR MJ1563-RELATED"/>
    <property type="match status" value="1"/>
</dbReference>
<dbReference type="Gene3D" id="1.10.10.10">
    <property type="entry name" value="Winged helix-like DNA-binding domain superfamily/Winged helix DNA-binding domain"/>
    <property type="match status" value="1"/>
</dbReference>
<dbReference type="SUPFAM" id="SSF46785">
    <property type="entry name" value="Winged helix' DNA-binding domain"/>
    <property type="match status" value="1"/>
</dbReference>
<evidence type="ECO:0000313" key="6">
    <source>
        <dbReference type="Proteomes" id="UP000625527"/>
    </source>
</evidence>
<gene>
    <name evidence="5" type="ORF">IHE71_12830</name>
</gene>
<accession>A0ABR9N0Q6</accession>
<keyword evidence="2" id="KW-0238">DNA-binding</keyword>
<dbReference type="InterPro" id="IPR052362">
    <property type="entry name" value="HTH-GbsR_regulator"/>
</dbReference>